<dbReference type="SUPFAM" id="SSF88946">
    <property type="entry name" value="Sigma2 domain of RNA polymerase sigma factors"/>
    <property type="match status" value="1"/>
</dbReference>
<dbReference type="CDD" id="cd06171">
    <property type="entry name" value="Sigma70_r4"/>
    <property type="match status" value="1"/>
</dbReference>
<dbReference type="InterPro" id="IPR014284">
    <property type="entry name" value="RNA_pol_sigma-70_dom"/>
</dbReference>
<keyword evidence="5" id="KW-0804">Transcription</keyword>
<dbReference type="InterPro" id="IPR013325">
    <property type="entry name" value="RNA_pol_sigma_r2"/>
</dbReference>
<proteinExistence type="inferred from homology"/>
<comment type="caution">
    <text evidence="8">The sequence shown here is derived from an EMBL/GenBank/DDBJ whole genome shotgun (WGS) entry which is preliminary data.</text>
</comment>
<evidence type="ECO:0000256" key="3">
    <source>
        <dbReference type="ARBA" id="ARBA00023082"/>
    </source>
</evidence>
<accession>A0ABQ3AA94</accession>
<keyword evidence="3" id="KW-0731">Sigma factor</keyword>
<dbReference type="InterPro" id="IPR013249">
    <property type="entry name" value="RNA_pol_sigma70_r4_t2"/>
</dbReference>
<dbReference type="PANTHER" id="PTHR43133">
    <property type="entry name" value="RNA POLYMERASE ECF-TYPE SIGMA FACTO"/>
    <property type="match status" value="1"/>
</dbReference>
<feature type="domain" description="RNA polymerase sigma-70 region 2" evidence="6">
    <location>
        <begin position="69"/>
        <end position="131"/>
    </location>
</feature>
<evidence type="ECO:0000313" key="9">
    <source>
        <dbReference type="Proteomes" id="UP000600946"/>
    </source>
</evidence>
<keyword evidence="2" id="KW-0805">Transcription regulation</keyword>
<dbReference type="InterPro" id="IPR013324">
    <property type="entry name" value="RNA_pol_sigma_r3/r4-like"/>
</dbReference>
<keyword evidence="4" id="KW-0238">DNA-binding</keyword>
<evidence type="ECO:0000256" key="4">
    <source>
        <dbReference type="ARBA" id="ARBA00023125"/>
    </source>
</evidence>
<comment type="similarity">
    <text evidence="1">Belongs to the sigma-70 factor family. ECF subfamily.</text>
</comment>
<name>A0ABQ3AA94_9ACTN</name>
<evidence type="ECO:0000259" key="7">
    <source>
        <dbReference type="Pfam" id="PF08281"/>
    </source>
</evidence>
<dbReference type="Gene3D" id="1.10.10.10">
    <property type="entry name" value="Winged helix-like DNA-binding domain superfamily/Winged helix DNA-binding domain"/>
    <property type="match status" value="1"/>
</dbReference>
<feature type="domain" description="RNA polymerase sigma factor 70 region 4 type 2" evidence="7">
    <location>
        <begin position="158"/>
        <end position="207"/>
    </location>
</feature>
<organism evidence="8 9">
    <name type="scientific">Streptomyces xanthochromogenes</name>
    <dbReference type="NCBI Taxonomy" id="67384"/>
    <lineage>
        <taxon>Bacteria</taxon>
        <taxon>Bacillati</taxon>
        <taxon>Actinomycetota</taxon>
        <taxon>Actinomycetes</taxon>
        <taxon>Kitasatosporales</taxon>
        <taxon>Streptomycetaceae</taxon>
        <taxon>Streptomyces</taxon>
    </lineage>
</organism>
<dbReference type="Pfam" id="PF08281">
    <property type="entry name" value="Sigma70_r4_2"/>
    <property type="match status" value="1"/>
</dbReference>
<dbReference type="GeneID" id="96291445"/>
<reference evidence="9" key="1">
    <citation type="journal article" date="2019" name="Int. J. Syst. Evol. Microbiol.">
        <title>The Global Catalogue of Microorganisms (GCM) 10K type strain sequencing project: providing services to taxonomists for standard genome sequencing and annotation.</title>
        <authorList>
            <consortium name="The Broad Institute Genomics Platform"/>
            <consortium name="The Broad Institute Genome Sequencing Center for Infectious Disease"/>
            <person name="Wu L."/>
            <person name="Ma J."/>
        </authorList>
    </citation>
    <scope>NUCLEOTIDE SEQUENCE [LARGE SCALE GENOMIC DNA]</scope>
    <source>
        <strain evidence="9">JCM 4594</strain>
    </source>
</reference>
<dbReference type="InterPro" id="IPR039425">
    <property type="entry name" value="RNA_pol_sigma-70-like"/>
</dbReference>
<dbReference type="SUPFAM" id="SSF88659">
    <property type="entry name" value="Sigma3 and sigma4 domains of RNA polymerase sigma factors"/>
    <property type="match status" value="1"/>
</dbReference>
<dbReference type="NCBIfam" id="TIGR02937">
    <property type="entry name" value="sigma70-ECF"/>
    <property type="match status" value="1"/>
</dbReference>
<dbReference type="Gene3D" id="1.10.1740.10">
    <property type="match status" value="1"/>
</dbReference>
<keyword evidence="9" id="KW-1185">Reference proteome</keyword>
<evidence type="ECO:0000256" key="5">
    <source>
        <dbReference type="ARBA" id="ARBA00023163"/>
    </source>
</evidence>
<sequence length="219" mass="24294">MQYAIPAASRSPWWSRLLARMPRTEEVPARARRLRAVPPPVAPVYGGAYDDARAEESPPNLTELYLARRLDMVRLALFLVDDLPTAEDVVQDAFAALCRSYGTSLHGLHDPAAYLRTAVVNAARSILRRRRTSRAYTPPHQGAGAPVDERLLLAEENRQVLDAMALLTQRQREVLVLRYWSELTEAQIAETLGLARGTVKSTASRALDVLEKRLGAAVS</sequence>
<dbReference type="PANTHER" id="PTHR43133:SF50">
    <property type="entry name" value="ECF RNA POLYMERASE SIGMA FACTOR SIGM"/>
    <property type="match status" value="1"/>
</dbReference>
<protein>
    <submittedName>
        <fullName evidence="8">Uncharacterized protein</fullName>
    </submittedName>
</protein>
<dbReference type="Pfam" id="PF04542">
    <property type="entry name" value="Sigma70_r2"/>
    <property type="match status" value="1"/>
</dbReference>
<dbReference type="InterPro" id="IPR036388">
    <property type="entry name" value="WH-like_DNA-bd_sf"/>
</dbReference>
<dbReference type="RefSeq" id="WP_190027510.1">
    <property type="nucleotide sequence ID" value="NZ_BMUU01000005.1"/>
</dbReference>
<evidence type="ECO:0000259" key="6">
    <source>
        <dbReference type="Pfam" id="PF04542"/>
    </source>
</evidence>
<dbReference type="EMBL" id="BMUU01000005">
    <property type="protein sequence ID" value="GGY37927.1"/>
    <property type="molecule type" value="Genomic_DNA"/>
</dbReference>
<dbReference type="InterPro" id="IPR007627">
    <property type="entry name" value="RNA_pol_sigma70_r2"/>
</dbReference>
<dbReference type="Proteomes" id="UP000600946">
    <property type="component" value="Unassembled WGS sequence"/>
</dbReference>
<evidence type="ECO:0000313" key="8">
    <source>
        <dbReference type="EMBL" id="GGY37927.1"/>
    </source>
</evidence>
<evidence type="ECO:0000256" key="2">
    <source>
        <dbReference type="ARBA" id="ARBA00023015"/>
    </source>
</evidence>
<gene>
    <name evidence="8" type="ORF">GCM10010326_34920</name>
</gene>
<evidence type="ECO:0000256" key="1">
    <source>
        <dbReference type="ARBA" id="ARBA00010641"/>
    </source>
</evidence>